<reference evidence="1" key="3">
    <citation type="submission" date="2020-05" db="EMBL/GenBank/DDBJ databases">
        <authorList>
            <person name="Rincon C."/>
            <person name="Sanders R I."/>
            <person name="Robbins C."/>
            <person name="Chaturvedi A."/>
        </authorList>
    </citation>
    <scope>NUCLEOTIDE SEQUENCE</scope>
    <source>
        <strain evidence="1">CHB12</strain>
    </source>
</reference>
<evidence type="ECO:0000313" key="4">
    <source>
        <dbReference type="Proteomes" id="UP000232688"/>
    </source>
</evidence>
<evidence type="ECO:0000313" key="2">
    <source>
        <dbReference type="EMBL" id="PKC58240.1"/>
    </source>
</evidence>
<dbReference type="EMBL" id="CAGKOT010000037">
    <property type="protein sequence ID" value="CAB5377231.1"/>
    <property type="molecule type" value="Genomic_DNA"/>
</dbReference>
<dbReference type="VEuPathDB" id="FungiDB:RhiirA1_466030"/>
<dbReference type="VEuPathDB" id="FungiDB:RhiirA1_471274"/>
<dbReference type="Proteomes" id="UP000684084">
    <property type="component" value="Unassembled WGS sequence"/>
</dbReference>
<evidence type="ECO:0000313" key="1">
    <source>
        <dbReference type="EMBL" id="CAB5377231.1"/>
    </source>
</evidence>
<dbReference type="OrthoDB" id="10287286at2759"/>
<gene>
    <name evidence="1" type="ORF">CHRIB12_LOCUS15634</name>
    <name evidence="3" type="ORF">RhiirA1_466030</name>
    <name evidence="2" type="ORF">RhiirA1_471274</name>
</gene>
<sequence length="169" mass="20008">MSVMKISSLTGGYLPDSFYIVDFVILAPIDDEIHISIYNTKHLRWHDFIKKDLDDDSLEKLIHIIPSAEEYVHASKEIYRALFRYYKNNTKDKIINIIRSFSGTLAGDFFEMLAHDLMMFCEKVNGLKLCYYVTTKGDKYKGWNANTEWIRDKIEQYVLEIKLQEFEDR</sequence>
<reference evidence="2 4" key="1">
    <citation type="submission" date="2017-10" db="EMBL/GenBank/DDBJ databases">
        <title>Extensive intraspecific genome diversity in a model arbuscular mycorrhizal fungus.</title>
        <authorList>
            <person name="Chen E.C.H."/>
            <person name="Morin E."/>
            <person name="Baudet D."/>
            <person name="Noel J."/>
            <person name="Ndikumana S."/>
            <person name="Charron P."/>
            <person name="St-Onge C."/>
            <person name="Giorgi J."/>
            <person name="Grigoriev I.V."/>
            <person name="Roux C."/>
            <person name="Martin F.M."/>
            <person name="Corradi N."/>
        </authorList>
    </citation>
    <scope>NUCLEOTIDE SEQUENCE [LARGE SCALE GENOMIC DNA]</scope>
    <source>
        <strain evidence="2 4">A1</strain>
    </source>
</reference>
<dbReference type="AlphaFoldDB" id="A0A2I1EQZ4"/>
<proteinExistence type="predicted"/>
<dbReference type="EMBL" id="LLXH01001593">
    <property type="protein sequence ID" value="PKC58240.1"/>
    <property type="molecule type" value="Genomic_DNA"/>
</dbReference>
<dbReference type="EMBL" id="LLXH01000938">
    <property type="protein sequence ID" value="PKC61793.1"/>
    <property type="molecule type" value="Genomic_DNA"/>
</dbReference>
<name>A0A2I1EQZ4_9GLOM</name>
<reference evidence="2 4" key="2">
    <citation type="submission" date="2017-10" db="EMBL/GenBank/DDBJ databases">
        <title>Genome analyses suggest a sexual origin of heterokaryosis in a supposedly ancient asexual fungus.</title>
        <authorList>
            <person name="Corradi N."/>
            <person name="Sedzielewska K."/>
            <person name="Noel J."/>
            <person name="Charron P."/>
            <person name="Farinelli L."/>
            <person name="Marton T."/>
            <person name="Kruger M."/>
            <person name="Pelin A."/>
            <person name="Brachmann A."/>
            <person name="Corradi N."/>
        </authorList>
    </citation>
    <scope>NUCLEOTIDE SEQUENCE [LARGE SCALE GENOMIC DNA]</scope>
    <source>
        <strain evidence="2 4">A1</strain>
    </source>
</reference>
<accession>A0A2I1EQZ4</accession>
<dbReference type="Proteomes" id="UP000232688">
    <property type="component" value="Unassembled WGS sequence"/>
</dbReference>
<comment type="caution">
    <text evidence="2">The sequence shown here is derived from an EMBL/GenBank/DDBJ whole genome shotgun (WGS) entry which is preliminary data.</text>
</comment>
<dbReference type="VEuPathDB" id="FungiDB:FUN_021017"/>
<organism evidence="2 4">
    <name type="scientific">Rhizophagus irregularis</name>
    <dbReference type="NCBI Taxonomy" id="588596"/>
    <lineage>
        <taxon>Eukaryota</taxon>
        <taxon>Fungi</taxon>
        <taxon>Fungi incertae sedis</taxon>
        <taxon>Mucoromycota</taxon>
        <taxon>Glomeromycotina</taxon>
        <taxon>Glomeromycetes</taxon>
        <taxon>Glomerales</taxon>
        <taxon>Glomeraceae</taxon>
        <taxon>Rhizophagus</taxon>
    </lineage>
</organism>
<evidence type="ECO:0000313" key="3">
    <source>
        <dbReference type="EMBL" id="PKC61793.1"/>
    </source>
</evidence>
<protein>
    <submittedName>
        <fullName evidence="2">Uncharacterized protein</fullName>
    </submittedName>
</protein>